<proteinExistence type="predicted"/>
<reference evidence="1" key="1">
    <citation type="submission" date="2021-01" db="EMBL/GenBank/DDBJ databases">
        <title>Adiantum capillus-veneris genome.</title>
        <authorList>
            <person name="Fang Y."/>
            <person name="Liao Q."/>
        </authorList>
    </citation>
    <scope>NUCLEOTIDE SEQUENCE</scope>
    <source>
        <strain evidence="1">H3</strain>
        <tissue evidence="1">Leaf</tissue>
    </source>
</reference>
<dbReference type="EMBL" id="JABFUD020000012">
    <property type="protein sequence ID" value="KAI5072737.1"/>
    <property type="molecule type" value="Genomic_DNA"/>
</dbReference>
<accession>A0A9D4URZ4</accession>
<sequence length="90" mass="10510">MMDCFIQLVVHQINCTRGSYNPLLVLVWSKETLWFKLTRHSVVILMDIFDMGILFPTQCRLVQSWHRMLSYEDIWEGSNVADLFKAGIGC</sequence>
<organism evidence="1 2">
    <name type="scientific">Adiantum capillus-veneris</name>
    <name type="common">Maidenhair fern</name>
    <dbReference type="NCBI Taxonomy" id="13818"/>
    <lineage>
        <taxon>Eukaryota</taxon>
        <taxon>Viridiplantae</taxon>
        <taxon>Streptophyta</taxon>
        <taxon>Embryophyta</taxon>
        <taxon>Tracheophyta</taxon>
        <taxon>Polypodiopsida</taxon>
        <taxon>Polypodiidae</taxon>
        <taxon>Polypodiales</taxon>
        <taxon>Pteridineae</taxon>
        <taxon>Pteridaceae</taxon>
        <taxon>Vittarioideae</taxon>
        <taxon>Adiantum</taxon>
    </lineage>
</organism>
<comment type="caution">
    <text evidence="1">The sequence shown here is derived from an EMBL/GenBank/DDBJ whole genome shotgun (WGS) entry which is preliminary data.</text>
</comment>
<evidence type="ECO:0000313" key="2">
    <source>
        <dbReference type="Proteomes" id="UP000886520"/>
    </source>
</evidence>
<gene>
    <name evidence="1" type="ORF">GOP47_0012843</name>
</gene>
<dbReference type="AlphaFoldDB" id="A0A9D4URZ4"/>
<evidence type="ECO:0000313" key="1">
    <source>
        <dbReference type="EMBL" id="KAI5072737.1"/>
    </source>
</evidence>
<protein>
    <submittedName>
        <fullName evidence="1">Uncharacterized protein</fullName>
    </submittedName>
</protein>
<dbReference type="Proteomes" id="UP000886520">
    <property type="component" value="Chromosome 12"/>
</dbReference>
<keyword evidence="2" id="KW-1185">Reference proteome</keyword>
<name>A0A9D4URZ4_ADICA</name>